<feature type="region of interest" description="Disordered" evidence="1">
    <location>
        <begin position="789"/>
        <end position="899"/>
    </location>
</feature>
<feature type="compositionally biased region" description="Polar residues" evidence="1">
    <location>
        <begin position="711"/>
        <end position="722"/>
    </location>
</feature>
<evidence type="ECO:0000256" key="1">
    <source>
        <dbReference type="SAM" id="MobiDB-lite"/>
    </source>
</evidence>
<feature type="compositionally biased region" description="Polar residues" evidence="1">
    <location>
        <begin position="274"/>
        <end position="289"/>
    </location>
</feature>
<feature type="region of interest" description="Disordered" evidence="1">
    <location>
        <begin position="268"/>
        <end position="349"/>
    </location>
</feature>
<feature type="compositionally biased region" description="Polar residues" evidence="1">
    <location>
        <begin position="527"/>
        <end position="544"/>
    </location>
</feature>
<protein>
    <submittedName>
        <fullName evidence="2">Uncharacterized protein</fullName>
    </submittedName>
</protein>
<name>A0A1Y1WMW3_9FUNG</name>
<evidence type="ECO:0000313" key="2">
    <source>
        <dbReference type="EMBL" id="ORX74907.1"/>
    </source>
</evidence>
<evidence type="ECO:0000313" key="3">
    <source>
        <dbReference type="Proteomes" id="UP000193922"/>
    </source>
</evidence>
<feature type="compositionally biased region" description="Polar residues" evidence="1">
    <location>
        <begin position="849"/>
        <end position="863"/>
    </location>
</feature>
<keyword evidence="3" id="KW-1185">Reference proteome</keyword>
<feature type="compositionally biased region" description="Acidic residues" evidence="1">
    <location>
        <begin position="560"/>
        <end position="572"/>
    </location>
</feature>
<dbReference type="AlphaFoldDB" id="A0A1Y1WMW3"/>
<feature type="region of interest" description="Disordered" evidence="1">
    <location>
        <begin position="169"/>
        <end position="239"/>
    </location>
</feature>
<feature type="compositionally biased region" description="Low complexity" evidence="1">
    <location>
        <begin position="876"/>
        <end position="887"/>
    </location>
</feature>
<feature type="compositionally biased region" description="Polar residues" evidence="1">
    <location>
        <begin position="302"/>
        <end position="312"/>
    </location>
</feature>
<feature type="region of interest" description="Disordered" evidence="1">
    <location>
        <begin position="706"/>
        <end position="754"/>
    </location>
</feature>
<dbReference type="RefSeq" id="XP_040748118.1">
    <property type="nucleotide sequence ID" value="XM_040890077.1"/>
</dbReference>
<feature type="compositionally biased region" description="Basic and acidic residues" evidence="1">
    <location>
        <begin position="727"/>
        <end position="737"/>
    </location>
</feature>
<organism evidence="2 3">
    <name type="scientific">Linderina pennispora</name>
    <dbReference type="NCBI Taxonomy" id="61395"/>
    <lineage>
        <taxon>Eukaryota</taxon>
        <taxon>Fungi</taxon>
        <taxon>Fungi incertae sedis</taxon>
        <taxon>Zoopagomycota</taxon>
        <taxon>Kickxellomycotina</taxon>
        <taxon>Kickxellomycetes</taxon>
        <taxon>Kickxellales</taxon>
        <taxon>Kickxellaceae</taxon>
        <taxon>Linderina</taxon>
    </lineage>
</organism>
<feature type="compositionally biased region" description="Acidic residues" evidence="1">
    <location>
        <begin position="175"/>
        <end position="188"/>
    </location>
</feature>
<dbReference type="OrthoDB" id="5592757at2759"/>
<feature type="compositionally biased region" description="Low complexity" evidence="1">
    <location>
        <begin position="191"/>
        <end position="216"/>
    </location>
</feature>
<feature type="compositionally biased region" description="Acidic residues" evidence="1">
    <location>
        <begin position="397"/>
        <end position="412"/>
    </location>
</feature>
<dbReference type="GeneID" id="63806725"/>
<feature type="region of interest" description="Disordered" evidence="1">
    <location>
        <begin position="18"/>
        <end position="90"/>
    </location>
</feature>
<gene>
    <name evidence="2" type="ORF">DL89DRAFT_290366</name>
</gene>
<dbReference type="EMBL" id="MCFD01000001">
    <property type="protein sequence ID" value="ORX74907.1"/>
    <property type="molecule type" value="Genomic_DNA"/>
</dbReference>
<comment type="caution">
    <text evidence="2">The sequence shown here is derived from an EMBL/GenBank/DDBJ whole genome shotgun (WGS) entry which is preliminary data.</text>
</comment>
<reference evidence="2 3" key="1">
    <citation type="submission" date="2016-07" db="EMBL/GenBank/DDBJ databases">
        <title>Pervasive Adenine N6-methylation of Active Genes in Fungi.</title>
        <authorList>
            <consortium name="DOE Joint Genome Institute"/>
            <person name="Mondo S.J."/>
            <person name="Dannebaum R.O."/>
            <person name="Kuo R.C."/>
            <person name="Labutti K."/>
            <person name="Haridas S."/>
            <person name="Kuo A."/>
            <person name="Salamov A."/>
            <person name="Ahrendt S.R."/>
            <person name="Lipzen A."/>
            <person name="Sullivan W."/>
            <person name="Andreopoulos W.B."/>
            <person name="Clum A."/>
            <person name="Lindquist E."/>
            <person name="Daum C."/>
            <person name="Ramamoorthy G.K."/>
            <person name="Gryganskyi A."/>
            <person name="Culley D."/>
            <person name="Magnuson J.K."/>
            <person name="James T.Y."/>
            <person name="O'Malley M.A."/>
            <person name="Stajich J.E."/>
            <person name="Spatafora J.W."/>
            <person name="Visel A."/>
            <person name="Grigoriev I.V."/>
        </authorList>
    </citation>
    <scope>NUCLEOTIDE SEQUENCE [LARGE SCALE GENOMIC DNA]</scope>
    <source>
        <strain evidence="2 3">ATCC 12442</strain>
    </source>
</reference>
<proteinExistence type="predicted"/>
<dbReference type="Proteomes" id="UP000193922">
    <property type="component" value="Unassembled WGS sequence"/>
</dbReference>
<sequence>MALYVDATESPLGILASLASPPVMTSTSKQQHESEMPAMLHVESRRGSLGTHSGSPSPPNSPSTRAAMRLDQKTPKPHLSHAISEGTGLQEAKADSAAVDIAHNVSEPGSLVPVSVASAIPASQLDVLALVTATSPPLPGRRRWMAHNTPKPAFARSGLSQNVTPARLLTRNGDGAEDSGSDTVSEDEQTLRSYSARLRSRYHSANLRPSPSMPRGSSREPSEGTSDLQLAEPAMPASDRIARNRTVYSITGIGRPPLPMSATALRTSRRGGYPQNTSGYQQQRPGNGESTDDEDEPVLMQALTTPRRNITPTHRMHELSEPPRLPTSAERRTYRTPAHPSARGLQMLPRSLNPSLGSFIESPASEPVMRRRLPRYRHRVHAEGTENVSALPGTSTEEVEGYYDDDDDDDDGYSNGSPMPLSPSCRQQSMEVPRAYRHARAHRSLVAEIGSNVSNQFLGSETDQSMATSAIDEAGVDVITADDSDQLEPPHNTTISGETTESADMQFFVNRPYTTVRRSIGSLIDQTNGLQPTAESPHSGNSISAERLELRRPIDVANGYEDDGSTTETDDEFFTRPKRALHASIRPPRRVVRHLETLRSHHPPPAVLRLQQMKIPAHYSMVQKQHLPLLGRSRMGSVGSMCPPASRTAPSTSGFGLGVSNADSLSNTEPAQRVSSVPSSNSATAALAAMAQADDRRSPERIPRYIRRQQHQPSIVVQTSYVPQRPEGIDRSTEASRKRALTAPSLLESPMAKRSRYIGTEPTLHSSDEESANPQSPLALRTPLASRVSMPGVSPVSSLRSSLVSSRGPPQPRLNHTGSPICQNKDAQQDSGGSPSISTAQHLPKRTHSQASRSPCSAHSPGSESRDRVSPKSATPSSPSLVSNVSSDALLPPISPADD</sequence>
<accession>A0A1Y1WMW3</accession>
<feature type="compositionally biased region" description="Low complexity" evidence="1">
    <location>
        <begin position="791"/>
        <end position="808"/>
    </location>
</feature>
<feature type="region of interest" description="Disordered" evidence="1">
    <location>
        <begin position="527"/>
        <end position="587"/>
    </location>
</feature>
<feature type="region of interest" description="Disordered" evidence="1">
    <location>
        <begin position="382"/>
        <end position="428"/>
    </location>
</feature>
<feature type="compositionally biased region" description="Polar residues" evidence="1">
    <location>
        <begin position="814"/>
        <end position="841"/>
    </location>
</feature>
<feature type="compositionally biased region" description="Polar residues" evidence="1">
    <location>
        <begin position="386"/>
        <end position="396"/>
    </location>
</feature>
<feature type="compositionally biased region" description="Basic residues" evidence="1">
    <location>
        <begin position="576"/>
        <end position="587"/>
    </location>
</feature>
<feature type="region of interest" description="Disordered" evidence="1">
    <location>
        <begin position="665"/>
        <end position="685"/>
    </location>
</feature>
<feature type="compositionally biased region" description="Polar residues" evidence="1">
    <location>
        <begin position="665"/>
        <end position="682"/>
    </location>
</feature>